<organism evidence="2">
    <name type="scientific">Ixodes ricinus</name>
    <name type="common">Common tick</name>
    <name type="synonym">Acarus ricinus</name>
    <dbReference type="NCBI Taxonomy" id="34613"/>
    <lineage>
        <taxon>Eukaryota</taxon>
        <taxon>Metazoa</taxon>
        <taxon>Ecdysozoa</taxon>
        <taxon>Arthropoda</taxon>
        <taxon>Chelicerata</taxon>
        <taxon>Arachnida</taxon>
        <taxon>Acari</taxon>
        <taxon>Parasitiformes</taxon>
        <taxon>Ixodida</taxon>
        <taxon>Ixodoidea</taxon>
        <taxon>Ixodidae</taxon>
        <taxon>Ixodinae</taxon>
        <taxon>Ixodes</taxon>
    </lineage>
</organism>
<reference evidence="2" key="1">
    <citation type="submission" date="2012-12" db="EMBL/GenBank/DDBJ databases">
        <title>Identification and characterization of a phenylalanine ammonia-lyase gene family in Isatis indigotica Fort.</title>
        <authorList>
            <person name="Liu Q."/>
            <person name="Chen J."/>
            <person name="Zhou X."/>
            <person name="Di P."/>
            <person name="Xiao Y."/>
            <person name="Xuan H."/>
            <person name="Zhang L."/>
            <person name="Chen W."/>
        </authorList>
    </citation>
    <scope>NUCLEOTIDE SEQUENCE</scope>
    <source>
        <tissue evidence="2">Salivary gland</tissue>
    </source>
</reference>
<name>A0A0K8RKI4_IXORI</name>
<evidence type="ECO:0000313" key="2">
    <source>
        <dbReference type="EMBL" id="JAA71413.1"/>
    </source>
</evidence>
<accession>A0A0K8RKI4</accession>
<feature type="transmembrane region" description="Helical" evidence="1">
    <location>
        <begin position="12"/>
        <end position="30"/>
    </location>
</feature>
<proteinExistence type="evidence at transcript level"/>
<keyword evidence="1" id="KW-0812">Transmembrane</keyword>
<keyword evidence="1" id="KW-1133">Transmembrane helix</keyword>
<keyword evidence="1" id="KW-0472">Membrane</keyword>
<protein>
    <submittedName>
        <fullName evidence="2">Uncharacterized protein</fullName>
    </submittedName>
</protein>
<dbReference type="EMBL" id="GADI01002395">
    <property type="protein sequence ID" value="JAA71413.1"/>
    <property type="molecule type" value="mRNA"/>
</dbReference>
<evidence type="ECO:0000256" key="1">
    <source>
        <dbReference type="SAM" id="Phobius"/>
    </source>
</evidence>
<sequence>MYLYFQCGHCDIVDLCLYMCIYIYIYISLTSGKLKAGPLLLTKTALMLPLKAFRLVQRKKKAQKFTPLKKRNILENVFLENQLE</sequence>
<dbReference type="AlphaFoldDB" id="A0A0K8RKI4"/>